<protein>
    <submittedName>
        <fullName evidence="3">Uncharacterized protein C3orf62 homolog isoform X1</fullName>
    </submittedName>
</protein>
<name>A0ABM3YHS5_ERIEU</name>
<accession>A0ABM3YHS5</accession>
<evidence type="ECO:0000256" key="1">
    <source>
        <dbReference type="SAM" id="MobiDB-lite"/>
    </source>
</evidence>
<dbReference type="InterPro" id="IPR031670">
    <property type="entry name" value="DUF4712"/>
</dbReference>
<gene>
    <name evidence="3" type="primary">C12H3orf62</name>
</gene>
<sequence>MAGARVRPQCLLAVRSPCAGTDMSEKLRRCRKELTAAIDRALEGAGPAQEAPEPDAAPPHRLPRRPLALCPRRKPLASRENLPLRPAAAAAAERHLWRAGDVRKDAEKELKVDSNGSLSGSSQEVTKDLLDMIDHTSIRTIEELAGKLEFENELNRVCGHCDDSPFTEEDWALLTEEGPQKVLDANPGSFKQAFDDHNIVETVLDLEEDYNLMTSFKYQIE</sequence>
<keyword evidence="2" id="KW-1185">Reference proteome</keyword>
<evidence type="ECO:0000313" key="2">
    <source>
        <dbReference type="Proteomes" id="UP001652624"/>
    </source>
</evidence>
<dbReference type="RefSeq" id="XP_060060630.1">
    <property type="nucleotide sequence ID" value="XM_060204647.1"/>
</dbReference>
<dbReference type="Pfam" id="PF15830">
    <property type="entry name" value="DUF4712"/>
    <property type="match status" value="2"/>
</dbReference>
<evidence type="ECO:0000313" key="3">
    <source>
        <dbReference type="RefSeq" id="XP_060060630.1"/>
    </source>
</evidence>
<reference evidence="3" key="1">
    <citation type="submission" date="2025-08" db="UniProtKB">
        <authorList>
            <consortium name="RefSeq"/>
        </authorList>
    </citation>
    <scope>IDENTIFICATION</scope>
</reference>
<dbReference type="Proteomes" id="UP001652624">
    <property type="component" value="Chromosome 12"/>
</dbReference>
<proteinExistence type="predicted"/>
<dbReference type="GeneID" id="132542098"/>
<dbReference type="PANTHER" id="PTHR36680">
    <property type="entry name" value="HYPOTHETICAL LOC498675"/>
    <property type="match status" value="1"/>
</dbReference>
<dbReference type="PANTHER" id="PTHR36680:SF1">
    <property type="entry name" value="HYPOTHETICAL LOC498675"/>
    <property type="match status" value="1"/>
</dbReference>
<organism evidence="2 3">
    <name type="scientific">Erinaceus europaeus</name>
    <name type="common">Western European hedgehog</name>
    <dbReference type="NCBI Taxonomy" id="9365"/>
    <lineage>
        <taxon>Eukaryota</taxon>
        <taxon>Metazoa</taxon>
        <taxon>Chordata</taxon>
        <taxon>Craniata</taxon>
        <taxon>Vertebrata</taxon>
        <taxon>Euteleostomi</taxon>
        <taxon>Mammalia</taxon>
        <taxon>Eutheria</taxon>
        <taxon>Laurasiatheria</taxon>
        <taxon>Eulipotyphla</taxon>
        <taxon>Erinaceidae</taxon>
        <taxon>Erinaceinae</taxon>
        <taxon>Erinaceus</taxon>
    </lineage>
</organism>
<feature type="region of interest" description="Disordered" evidence="1">
    <location>
        <begin position="41"/>
        <end position="66"/>
    </location>
</feature>